<dbReference type="AlphaFoldDB" id="A0A250WPD4"/>
<organism evidence="1 2">
    <name type="scientific">Chlamydomonas eustigma</name>
    <dbReference type="NCBI Taxonomy" id="1157962"/>
    <lineage>
        <taxon>Eukaryota</taxon>
        <taxon>Viridiplantae</taxon>
        <taxon>Chlorophyta</taxon>
        <taxon>core chlorophytes</taxon>
        <taxon>Chlorophyceae</taxon>
        <taxon>CS clade</taxon>
        <taxon>Chlamydomonadales</taxon>
        <taxon>Chlamydomonadaceae</taxon>
        <taxon>Chlamydomonas</taxon>
    </lineage>
</organism>
<comment type="caution">
    <text evidence="1">The sequence shown here is derived from an EMBL/GenBank/DDBJ whole genome shotgun (WGS) entry which is preliminary data.</text>
</comment>
<reference evidence="1 2" key="1">
    <citation type="submission" date="2017-08" db="EMBL/GenBank/DDBJ databases">
        <title>Acidophilic green algal genome provides insights into adaptation to an acidic environment.</title>
        <authorList>
            <person name="Hirooka S."/>
            <person name="Hirose Y."/>
            <person name="Kanesaki Y."/>
            <person name="Higuchi S."/>
            <person name="Fujiwara T."/>
            <person name="Onuma R."/>
            <person name="Era A."/>
            <person name="Ohbayashi R."/>
            <person name="Uzuka A."/>
            <person name="Nozaki H."/>
            <person name="Yoshikawa H."/>
            <person name="Miyagishima S.Y."/>
        </authorList>
    </citation>
    <scope>NUCLEOTIDE SEQUENCE [LARGE SCALE GENOMIC DNA]</scope>
    <source>
        <strain evidence="1 2">NIES-2499</strain>
    </source>
</reference>
<proteinExistence type="predicted"/>
<dbReference type="EMBL" id="BEGY01000001">
    <property type="protein sequence ID" value="GAX72549.1"/>
    <property type="molecule type" value="Genomic_DNA"/>
</dbReference>
<evidence type="ECO:0000313" key="1">
    <source>
        <dbReference type="EMBL" id="GAX72549.1"/>
    </source>
</evidence>
<dbReference type="Proteomes" id="UP000232323">
    <property type="component" value="Unassembled WGS sequence"/>
</dbReference>
<name>A0A250WPD4_9CHLO</name>
<keyword evidence="2" id="KW-1185">Reference proteome</keyword>
<protein>
    <submittedName>
        <fullName evidence="1">Uncharacterized protein</fullName>
    </submittedName>
</protein>
<sequence length="143" mass="15686">MLHRFFCDTLLPPQQDLEEALSSYTKGYEKVKAAMDAAKATGIGCGFETFAADMDPFCLGSFVNMVLDIGHQGMRDEAIKFIEETYASVSLMFAKGSGSTFYTFKKLVGFSDVEAMVEKLVGHIVVLKVKVVKVARSKANLPI</sequence>
<evidence type="ECO:0000313" key="2">
    <source>
        <dbReference type="Proteomes" id="UP000232323"/>
    </source>
</evidence>
<accession>A0A250WPD4</accession>
<gene>
    <name evidence="1" type="ORF">CEUSTIGMA_g5.t1</name>
</gene>